<organism evidence="2 3">
    <name type="scientific">Eumeta variegata</name>
    <name type="common">Bagworm moth</name>
    <name type="synonym">Eumeta japonica</name>
    <dbReference type="NCBI Taxonomy" id="151549"/>
    <lineage>
        <taxon>Eukaryota</taxon>
        <taxon>Metazoa</taxon>
        <taxon>Ecdysozoa</taxon>
        <taxon>Arthropoda</taxon>
        <taxon>Hexapoda</taxon>
        <taxon>Insecta</taxon>
        <taxon>Pterygota</taxon>
        <taxon>Neoptera</taxon>
        <taxon>Endopterygota</taxon>
        <taxon>Lepidoptera</taxon>
        <taxon>Glossata</taxon>
        <taxon>Ditrysia</taxon>
        <taxon>Tineoidea</taxon>
        <taxon>Psychidae</taxon>
        <taxon>Oiketicinae</taxon>
        <taxon>Eumeta</taxon>
    </lineage>
</organism>
<keyword evidence="1" id="KW-0812">Transmembrane</keyword>
<proteinExistence type="predicted"/>
<name>A0A4C1Y941_EUMVA</name>
<comment type="caution">
    <text evidence="2">The sequence shown here is derived from an EMBL/GenBank/DDBJ whole genome shotgun (WGS) entry which is preliminary data.</text>
</comment>
<evidence type="ECO:0000313" key="3">
    <source>
        <dbReference type="Proteomes" id="UP000299102"/>
    </source>
</evidence>
<keyword evidence="3" id="KW-1185">Reference proteome</keyword>
<dbReference type="EMBL" id="BGZK01001145">
    <property type="protein sequence ID" value="GBP72438.1"/>
    <property type="molecule type" value="Genomic_DNA"/>
</dbReference>
<dbReference type="AlphaFoldDB" id="A0A4C1Y941"/>
<evidence type="ECO:0000256" key="1">
    <source>
        <dbReference type="SAM" id="Phobius"/>
    </source>
</evidence>
<dbReference type="Proteomes" id="UP000299102">
    <property type="component" value="Unassembled WGS sequence"/>
</dbReference>
<keyword evidence="1" id="KW-1133">Transmembrane helix</keyword>
<reference evidence="2 3" key="1">
    <citation type="journal article" date="2019" name="Commun. Biol.">
        <title>The bagworm genome reveals a unique fibroin gene that provides high tensile strength.</title>
        <authorList>
            <person name="Kono N."/>
            <person name="Nakamura H."/>
            <person name="Ohtoshi R."/>
            <person name="Tomita M."/>
            <person name="Numata K."/>
            <person name="Arakawa K."/>
        </authorList>
    </citation>
    <scope>NUCLEOTIDE SEQUENCE [LARGE SCALE GENOMIC DNA]</scope>
</reference>
<keyword evidence="1" id="KW-0472">Membrane</keyword>
<sequence length="204" mass="23411">MPSHRLSPSCAKQNRFQFAVCASVAGLLLCTPFIYLLCTPVCQGPHDRYDAFWCAHAVLASPTRDSIRGVSVLPTKALRGMAPSQVCQLYMVWVFTISVNESQEHINFTISTVLNSERHLFLFQNPTIESLQSYRPYRPVYQKKAEDWIVLHNALRKLPRYDPKISRICSRIASKKSQRSTACARIMQKARHYSKITEIRRVHT</sequence>
<protein>
    <submittedName>
        <fullName evidence="2">Uncharacterized protein</fullName>
    </submittedName>
</protein>
<gene>
    <name evidence="2" type="ORF">EVAR_7097_1</name>
</gene>
<accession>A0A4C1Y941</accession>
<feature type="transmembrane region" description="Helical" evidence="1">
    <location>
        <begin position="16"/>
        <end position="37"/>
    </location>
</feature>
<evidence type="ECO:0000313" key="2">
    <source>
        <dbReference type="EMBL" id="GBP72438.1"/>
    </source>
</evidence>